<keyword evidence="4" id="KW-1185">Reference proteome</keyword>
<keyword evidence="2" id="KW-0732">Signal</keyword>
<dbReference type="RefSeq" id="WP_305938345.1">
    <property type="nucleotide sequence ID" value="NZ_CP132191.1"/>
</dbReference>
<name>A0ABY9HBE3_9MOLU</name>
<reference evidence="3" key="1">
    <citation type="submission" date="2023-08" db="EMBL/GenBank/DDBJ databases">
        <title>Complete genome sequence of Mycoplasma seminis 2200.</title>
        <authorList>
            <person name="Spergser J."/>
        </authorList>
    </citation>
    <scope>NUCLEOTIDE SEQUENCE [LARGE SCALE GENOMIC DNA]</scope>
    <source>
        <strain evidence="3">2200</strain>
    </source>
</reference>
<dbReference type="EMBL" id="CP132191">
    <property type="protein sequence ID" value="WLP85922.1"/>
    <property type="molecule type" value="Genomic_DNA"/>
</dbReference>
<evidence type="ECO:0000256" key="2">
    <source>
        <dbReference type="SAM" id="SignalP"/>
    </source>
</evidence>
<accession>A0ABY9HBE3</accession>
<proteinExistence type="predicted"/>
<dbReference type="NCBIfam" id="TIGR04313">
    <property type="entry name" value="aro_clust_Mycop"/>
    <property type="match status" value="2"/>
</dbReference>
<evidence type="ECO:0000313" key="4">
    <source>
        <dbReference type="Proteomes" id="UP001237011"/>
    </source>
</evidence>
<feature type="coiled-coil region" evidence="1">
    <location>
        <begin position="127"/>
        <end position="154"/>
    </location>
</feature>
<dbReference type="Proteomes" id="UP001237011">
    <property type="component" value="Chromosome"/>
</dbReference>
<dbReference type="InterPro" id="IPR027593">
    <property type="entry name" value="Aro_clust"/>
</dbReference>
<organism evidence="3 4">
    <name type="scientific">Mycoplasma seminis</name>
    <dbReference type="NCBI Taxonomy" id="512749"/>
    <lineage>
        <taxon>Bacteria</taxon>
        <taxon>Bacillati</taxon>
        <taxon>Mycoplasmatota</taxon>
        <taxon>Mollicutes</taxon>
        <taxon>Mycoplasmataceae</taxon>
        <taxon>Mycoplasma</taxon>
    </lineage>
</organism>
<evidence type="ECO:0000313" key="3">
    <source>
        <dbReference type="EMBL" id="WLP85922.1"/>
    </source>
</evidence>
<sequence length="337" mass="39510">MKTRFKFLFALGSLGFVLPAVSCADYSKQYQLTQYIDHEKDIVESVVSKEEKTHKNIMSTLLSLVYKNTTKAQNAKDLYLHQQNNISKEFWDKLNLIQKQYQEKYSSIDTSDLKNQIERKKEFLVFYRGDEEKYNQTLKEIEDLENQIAEAEKKKPSQPPAEYLSEFKNFISENWYFILNNLDKFDWKFISWAFNPYSPTSKAQIVSDEFIQKAQNTMPYPTLNFKDSFLTDIKKGDESAEIGDNEVYYLKKDKLVFRIMIHDISHDISSVSLSFVGLYFGGSKAKDISLNLVSQTIHTGFIHQYESGIKQYEQDMVVKQQYGYPAFVFPFAKEHHE</sequence>
<protein>
    <recommendedName>
        <fullName evidence="5">Lipoprotein</fullName>
    </recommendedName>
</protein>
<feature type="signal peptide" evidence="2">
    <location>
        <begin position="1"/>
        <end position="24"/>
    </location>
</feature>
<keyword evidence="1" id="KW-0175">Coiled coil</keyword>
<gene>
    <name evidence="3" type="ORF">Q8852_02135</name>
</gene>
<evidence type="ECO:0000256" key="1">
    <source>
        <dbReference type="SAM" id="Coils"/>
    </source>
</evidence>
<feature type="chain" id="PRO_5045112141" description="Lipoprotein" evidence="2">
    <location>
        <begin position="25"/>
        <end position="337"/>
    </location>
</feature>
<evidence type="ECO:0008006" key="5">
    <source>
        <dbReference type="Google" id="ProtNLM"/>
    </source>
</evidence>